<dbReference type="Proteomes" id="UP001356308">
    <property type="component" value="Unassembled WGS sequence"/>
</dbReference>
<sequence>MIKASNFEEYTSHFPADIQERLLVLRKLVKDIAPDSIEAISYGMPCYKLDGKPLVYFAAQKHHFGLYATPSVHEAFKKELCRYKKGKGSVQFPYNDELPIETIKKMVRFKVRELKN</sequence>
<dbReference type="Pfam" id="PF08818">
    <property type="entry name" value="DUF1801"/>
    <property type="match status" value="1"/>
</dbReference>
<dbReference type="SUPFAM" id="SSF159888">
    <property type="entry name" value="YdhG-like"/>
    <property type="match status" value="1"/>
</dbReference>
<dbReference type="Gene3D" id="3.90.1150.200">
    <property type="match status" value="1"/>
</dbReference>
<keyword evidence="3" id="KW-1185">Reference proteome</keyword>
<organism evidence="2 3">
    <name type="scientific">Maribacter cobaltidurans</name>
    <dbReference type="NCBI Taxonomy" id="1178778"/>
    <lineage>
        <taxon>Bacteria</taxon>
        <taxon>Pseudomonadati</taxon>
        <taxon>Bacteroidota</taxon>
        <taxon>Flavobacteriia</taxon>
        <taxon>Flavobacteriales</taxon>
        <taxon>Flavobacteriaceae</taxon>
        <taxon>Maribacter</taxon>
    </lineage>
</organism>
<evidence type="ECO:0000313" key="2">
    <source>
        <dbReference type="EMBL" id="MEE1976752.1"/>
    </source>
</evidence>
<proteinExistence type="predicted"/>
<evidence type="ECO:0000259" key="1">
    <source>
        <dbReference type="Pfam" id="PF08818"/>
    </source>
</evidence>
<gene>
    <name evidence="2" type="ORF">V1I91_11770</name>
</gene>
<accession>A0ABU7IUU7</accession>
<name>A0ABU7IUU7_9FLAO</name>
<dbReference type="RefSeq" id="WP_272651446.1">
    <property type="nucleotide sequence ID" value="NZ_JAZDDG010000005.1"/>
</dbReference>
<evidence type="ECO:0000313" key="3">
    <source>
        <dbReference type="Proteomes" id="UP001356308"/>
    </source>
</evidence>
<protein>
    <submittedName>
        <fullName evidence="2">DUF1801 domain-containing protein</fullName>
    </submittedName>
</protein>
<comment type="caution">
    <text evidence="2">The sequence shown here is derived from an EMBL/GenBank/DDBJ whole genome shotgun (WGS) entry which is preliminary data.</text>
</comment>
<dbReference type="EMBL" id="JAZDDG010000005">
    <property type="protein sequence ID" value="MEE1976752.1"/>
    <property type="molecule type" value="Genomic_DNA"/>
</dbReference>
<feature type="domain" description="YdhG-like" evidence="1">
    <location>
        <begin position="19"/>
        <end position="110"/>
    </location>
</feature>
<reference evidence="2 3" key="1">
    <citation type="submission" date="2024-01" db="EMBL/GenBank/DDBJ databases">
        <title>Maribacter spp. originated from different algae showed divergent polysaccharides utilization ability.</title>
        <authorList>
            <person name="Wang H."/>
            <person name="Wu Y."/>
        </authorList>
    </citation>
    <scope>NUCLEOTIDE SEQUENCE [LARGE SCALE GENOMIC DNA]</scope>
    <source>
        <strain evidence="2 3">PR1</strain>
    </source>
</reference>
<dbReference type="InterPro" id="IPR014922">
    <property type="entry name" value="YdhG-like"/>
</dbReference>